<name>A0AAE4L5L5_9ENTE</name>
<dbReference type="Proteomes" id="UP001180842">
    <property type="component" value="Unassembled WGS sequence"/>
</dbReference>
<evidence type="ECO:0000313" key="1">
    <source>
        <dbReference type="EMBL" id="MDT2736082.1"/>
    </source>
</evidence>
<gene>
    <name evidence="1" type="ORF">P7H00_02890</name>
</gene>
<comment type="caution">
    <text evidence="1">The sequence shown here is derived from an EMBL/GenBank/DDBJ whole genome shotgun (WGS) entry which is preliminary data.</text>
</comment>
<protein>
    <submittedName>
        <fullName evidence="1">Uncharacterized protein</fullName>
    </submittedName>
</protein>
<accession>A0AAE4L5L5</accession>
<organism evidence="1 2">
    <name type="scientific">Enterococcus pseudoavium</name>
    <dbReference type="NCBI Taxonomy" id="44007"/>
    <lineage>
        <taxon>Bacteria</taxon>
        <taxon>Bacillati</taxon>
        <taxon>Bacillota</taxon>
        <taxon>Bacilli</taxon>
        <taxon>Lactobacillales</taxon>
        <taxon>Enterococcaceae</taxon>
        <taxon>Enterococcus</taxon>
    </lineage>
</organism>
<reference evidence="1" key="1">
    <citation type="submission" date="2023-03" db="EMBL/GenBank/DDBJ databases">
        <authorList>
            <person name="Shen W."/>
            <person name="Cai J."/>
        </authorList>
    </citation>
    <scope>NUCLEOTIDE SEQUENCE</scope>
    <source>
        <strain evidence="1">P69-2</strain>
    </source>
</reference>
<proteinExistence type="predicted"/>
<sequence>MICIEDRTRLLGSSSPLSETLEMSWYKVQVASRMVYGFKNNKMK</sequence>
<dbReference type="AlphaFoldDB" id="A0AAE4L5L5"/>
<dbReference type="RefSeq" id="WP_311796536.1">
    <property type="nucleotide sequence ID" value="NZ_JARQAI010000002.1"/>
</dbReference>
<evidence type="ECO:0000313" key="2">
    <source>
        <dbReference type="Proteomes" id="UP001180842"/>
    </source>
</evidence>
<dbReference type="EMBL" id="JARQAI010000002">
    <property type="protein sequence ID" value="MDT2736082.1"/>
    <property type="molecule type" value="Genomic_DNA"/>
</dbReference>